<name>A0A5P8K680_9ACTN</name>
<reference evidence="1 2" key="1">
    <citation type="submission" date="2019-10" db="EMBL/GenBank/DDBJ databases">
        <title>Streptomyces sp. strain GY16 isolated from leaves of Broussonetia papyrifera.</title>
        <authorList>
            <person name="Mo P."/>
        </authorList>
    </citation>
    <scope>NUCLEOTIDE SEQUENCE [LARGE SCALE GENOMIC DNA]</scope>
    <source>
        <strain evidence="1 2">GY16</strain>
    </source>
</reference>
<protein>
    <recommendedName>
        <fullName evidence="3">Core-binding (CB) domain-containing protein</fullName>
    </recommendedName>
</protein>
<keyword evidence="2" id="KW-1185">Reference proteome</keyword>
<dbReference type="KEGG" id="sphv:F9278_20125"/>
<dbReference type="Proteomes" id="UP000327294">
    <property type="component" value="Chromosome"/>
</dbReference>
<dbReference type="AlphaFoldDB" id="A0A5P8K680"/>
<dbReference type="RefSeq" id="WP_152169606.1">
    <property type="nucleotide sequence ID" value="NZ_CP045096.1"/>
</dbReference>
<organism evidence="1 2">
    <name type="scientific">Streptomyces phaeolivaceus</name>
    <dbReference type="NCBI Taxonomy" id="2653200"/>
    <lineage>
        <taxon>Bacteria</taxon>
        <taxon>Bacillati</taxon>
        <taxon>Actinomycetota</taxon>
        <taxon>Actinomycetes</taxon>
        <taxon>Kitasatosporales</taxon>
        <taxon>Streptomycetaceae</taxon>
        <taxon>Streptomyces</taxon>
    </lineage>
</organism>
<evidence type="ECO:0000313" key="1">
    <source>
        <dbReference type="EMBL" id="QFQ98137.1"/>
    </source>
</evidence>
<evidence type="ECO:0000313" key="2">
    <source>
        <dbReference type="Proteomes" id="UP000327294"/>
    </source>
</evidence>
<sequence length="167" mass="18588">MGSDLSLTHAFGRVWDEWQTMAARGEFTEQTLDKFGLLLRRSERYMHLRGAVVLDDVTADLAEDFVTARGRSRHGRVTDAAASTMLGRRSVLRIAFRTLRELGLSDTDPTRDIVLPSRPNGEVRPLVEGEVIDLRHHASFIDRPRRHGAAAALALAGGPSERLCRES</sequence>
<dbReference type="GO" id="GO:0003677">
    <property type="term" value="F:DNA binding"/>
    <property type="evidence" value="ECO:0007669"/>
    <property type="project" value="InterPro"/>
</dbReference>
<dbReference type="EMBL" id="CP045096">
    <property type="protein sequence ID" value="QFQ98137.1"/>
    <property type="molecule type" value="Genomic_DNA"/>
</dbReference>
<dbReference type="SUPFAM" id="SSF56349">
    <property type="entry name" value="DNA breaking-rejoining enzymes"/>
    <property type="match status" value="1"/>
</dbReference>
<dbReference type="InterPro" id="IPR011010">
    <property type="entry name" value="DNA_brk_join_enz"/>
</dbReference>
<accession>A0A5P8K680</accession>
<gene>
    <name evidence="1" type="ORF">F9278_20125</name>
</gene>
<evidence type="ECO:0008006" key="3">
    <source>
        <dbReference type="Google" id="ProtNLM"/>
    </source>
</evidence>
<proteinExistence type="predicted"/>